<evidence type="ECO:0000256" key="1">
    <source>
        <dbReference type="SAM" id="MobiDB-lite"/>
    </source>
</evidence>
<keyword evidence="3" id="KW-1185">Reference proteome</keyword>
<feature type="compositionally biased region" description="Low complexity" evidence="1">
    <location>
        <begin position="197"/>
        <end position="207"/>
    </location>
</feature>
<feature type="region of interest" description="Disordered" evidence="1">
    <location>
        <begin position="111"/>
        <end position="212"/>
    </location>
</feature>
<evidence type="ECO:0008006" key="4">
    <source>
        <dbReference type="Google" id="ProtNLM"/>
    </source>
</evidence>
<reference evidence="2 3" key="1">
    <citation type="submission" date="2014-11" db="EMBL/GenBank/DDBJ databases">
        <authorList>
            <person name="Zhu J."/>
            <person name="Qi W."/>
            <person name="Song R."/>
        </authorList>
    </citation>
    <scope>NUCLEOTIDE SEQUENCE [LARGE SCALE GENOMIC DNA]</scope>
</reference>
<organism evidence="2 3">
    <name type="scientific">Vitrella brassicaformis (strain CCMP3155)</name>
    <dbReference type="NCBI Taxonomy" id="1169540"/>
    <lineage>
        <taxon>Eukaryota</taxon>
        <taxon>Sar</taxon>
        <taxon>Alveolata</taxon>
        <taxon>Colpodellida</taxon>
        <taxon>Vitrellaceae</taxon>
        <taxon>Vitrella</taxon>
    </lineage>
</organism>
<dbReference type="InterPro" id="IPR008833">
    <property type="entry name" value="Surf2"/>
</dbReference>
<feature type="compositionally biased region" description="Basic and acidic residues" evidence="1">
    <location>
        <begin position="114"/>
        <end position="145"/>
    </location>
</feature>
<name>A0A0G4GML5_VITBC</name>
<evidence type="ECO:0000313" key="3">
    <source>
        <dbReference type="Proteomes" id="UP000041254"/>
    </source>
</evidence>
<dbReference type="PANTHER" id="PTHR34348:SF1">
    <property type="entry name" value="SURFEIT LOCUS PROTEIN 2"/>
    <property type="match status" value="1"/>
</dbReference>
<dbReference type="Proteomes" id="UP000041254">
    <property type="component" value="Unassembled WGS sequence"/>
</dbReference>
<evidence type="ECO:0000313" key="2">
    <source>
        <dbReference type="EMBL" id="CEM31370.1"/>
    </source>
</evidence>
<dbReference type="InParanoid" id="A0A0G4GML5"/>
<sequence length="268" mass="30460">MSAKDDDLLEFVRQHEDLTYLEDRGKIKCIITDHEMPLRRDVVDAHLKAKKYLAAKKGWHQHDYTQYEPYIVPHKTNKSKLYCTLTGHSLNRNPDEVQREVNGRRYRNALKAFQEQEEKQRRKDRRRQERREAAERRRAEGKGDDVDLDMMDEGSDSNDSDADSQEDEDHEMADGGDEAMEAASDEGAAADEDGEPQEGSAAAAQPAAHRRRPTRHLLVENDADVQSAKRTVPVVTMTKRKAGTTKQLQKLLEMRSQGAAAGSQTAMM</sequence>
<dbReference type="PANTHER" id="PTHR34348">
    <property type="entry name" value="SURFEIT LOCUS PROTEIN 2"/>
    <property type="match status" value="1"/>
</dbReference>
<proteinExistence type="predicted"/>
<dbReference type="EMBL" id="CDMY01000718">
    <property type="protein sequence ID" value="CEM31370.1"/>
    <property type="molecule type" value="Genomic_DNA"/>
</dbReference>
<gene>
    <name evidence="2" type="ORF">Vbra_10132</name>
</gene>
<accession>A0A0G4GML5</accession>
<dbReference type="STRING" id="1169540.A0A0G4GML5"/>
<dbReference type="OrthoDB" id="311115at2759"/>
<dbReference type="Pfam" id="PF05477">
    <property type="entry name" value="SURF2"/>
    <property type="match status" value="1"/>
</dbReference>
<dbReference type="AlphaFoldDB" id="A0A0G4GML5"/>
<dbReference type="VEuPathDB" id="CryptoDB:Vbra_10132"/>
<feature type="compositionally biased region" description="Acidic residues" evidence="1">
    <location>
        <begin position="146"/>
        <end position="196"/>
    </location>
</feature>
<protein>
    <recommendedName>
        <fullName evidence="4">Surfeit locus protein 2</fullName>
    </recommendedName>
</protein>
<dbReference type="OMA" id="QYEPYIV"/>